<sequence>MSSSDPMLLRCPLCYQIIFPTQDLMNHIQSHSIERQRQLCVLALPAQPERLPRNERQVPRVPPLNYRRPVRDNAGGQHVPANREEHFRPSTRRNVQIPNLTDTNLNQISSEVTRPFIDQLDVPIQWEVNVDDENNDLDLTLRL</sequence>
<comment type="caution">
    <text evidence="3">The sequence shown here is derived from an EMBL/GenBank/DDBJ whole genome shotgun (WGS) entry which is preliminary data.</text>
</comment>
<accession>A0ABS8WII8</accession>
<organism evidence="3 4">
    <name type="scientific">Datura stramonium</name>
    <name type="common">Jimsonweed</name>
    <name type="synonym">Common thornapple</name>
    <dbReference type="NCBI Taxonomy" id="4076"/>
    <lineage>
        <taxon>Eukaryota</taxon>
        <taxon>Viridiplantae</taxon>
        <taxon>Streptophyta</taxon>
        <taxon>Embryophyta</taxon>
        <taxon>Tracheophyta</taxon>
        <taxon>Spermatophyta</taxon>
        <taxon>Magnoliopsida</taxon>
        <taxon>eudicotyledons</taxon>
        <taxon>Gunneridae</taxon>
        <taxon>Pentapetalae</taxon>
        <taxon>asterids</taxon>
        <taxon>lamiids</taxon>
        <taxon>Solanales</taxon>
        <taxon>Solanaceae</taxon>
        <taxon>Solanoideae</taxon>
        <taxon>Datureae</taxon>
        <taxon>Datura</taxon>
    </lineage>
</organism>
<protein>
    <recommendedName>
        <fullName evidence="2">C2H2-type domain-containing protein</fullName>
    </recommendedName>
</protein>
<keyword evidence="4" id="KW-1185">Reference proteome</keyword>
<feature type="domain" description="C2H2-type" evidence="2">
    <location>
        <begin position="11"/>
        <end position="31"/>
    </location>
</feature>
<dbReference type="Proteomes" id="UP000823775">
    <property type="component" value="Unassembled WGS sequence"/>
</dbReference>
<dbReference type="PROSITE" id="PS00028">
    <property type="entry name" value="ZINC_FINGER_C2H2_1"/>
    <property type="match status" value="1"/>
</dbReference>
<dbReference type="InterPro" id="IPR013087">
    <property type="entry name" value="Znf_C2H2_type"/>
</dbReference>
<proteinExistence type="predicted"/>
<evidence type="ECO:0000313" key="3">
    <source>
        <dbReference type="EMBL" id="MCE3049959.1"/>
    </source>
</evidence>
<reference evidence="3 4" key="1">
    <citation type="journal article" date="2021" name="BMC Genomics">
        <title>Datura genome reveals duplications of psychoactive alkaloid biosynthetic genes and high mutation rate following tissue culture.</title>
        <authorList>
            <person name="Rajewski A."/>
            <person name="Carter-House D."/>
            <person name="Stajich J."/>
            <person name="Litt A."/>
        </authorList>
    </citation>
    <scope>NUCLEOTIDE SEQUENCE [LARGE SCALE GENOMIC DNA]</scope>
    <source>
        <strain evidence="3">AR-01</strain>
    </source>
</reference>
<dbReference type="EMBL" id="JACEIK010007258">
    <property type="protein sequence ID" value="MCE3049959.1"/>
    <property type="molecule type" value="Genomic_DNA"/>
</dbReference>
<feature type="region of interest" description="Disordered" evidence="1">
    <location>
        <begin position="51"/>
        <end position="93"/>
    </location>
</feature>
<name>A0ABS8WII8_DATST</name>
<evidence type="ECO:0000256" key="1">
    <source>
        <dbReference type="SAM" id="MobiDB-lite"/>
    </source>
</evidence>
<evidence type="ECO:0000313" key="4">
    <source>
        <dbReference type="Proteomes" id="UP000823775"/>
    </source>
</evidence>
<gene>
    <name evidence="3" type="ORF">HAX54_046204</name>
</gene>
<evidence type="ECO:0000259" key="2">
    <source>
        <dbReference type="PROSITE" id="PS00028"/>
    </source>
</evidence>